<dbReference type="OrthoDB" id="9781757at2"/>
<gene>
    <name evidence="2" type="ORF">E4634_19025</name>
</gene>
<dbReference type="Pfam" id="PF12680">
    <property type="entry name" value="SnoaL_2"/>
    <property type="match status" value="1"/>
</dbReference>
<organism evidence="2 3">
    <name type="scientific">Mangrovimicrobium sediminis</name>
    <dbReference type="NCBI Taxonomy" id="2562682"/>
    <lineage>
        <taxon>Bacteria</taxon>
        <taxon>Pseudomonadati</taxon>
        <taxon>Pseudomonadota</taxon>
        <taxon>Gammaproteobacteria</taxon>
        <taxon>Cellvibrionales</taxon>
        <taxon>Halieaceae</taxon>
        <taxon>Mangrovimicrobium</taxon>
    </lineage>
</organism>
<dbReference type="InterPro" id="IPR037401">
    <property type="entry name" value="SnoaL-like"/>
</dbReference>
<dbReference type="AlphaFoldDB" id="A0A4Z0LWC3"/>
<evidence type="ECO:0000259" key="1">
    <source>
        <dbReference type="Pfam" id="PF12680"/>
    </source>
</evidence>
<dbReference type="InterPro" id="IPR032710">
    <property type="entry name" value="NTF2-like_dom_sf"/>
</dbReference>
<accession>A0A4Z0LWC3</accession>
<reference evidence="2 3" key="1">
    <citation type="submission" date="2019-04" db="EMBL/GenBank/DDBJ databases">
        <title>Taxonomy of novel Haliea sp. from mangrove soil of West Coast of India.</title>
        <authorList>
            <person name="Verma A."/>
            <person name="Kumar P."/>
            <person name="Krishnamurthi S."/>
        </authorList>
    </citation>
    <scope>NUCLEOTIDE SEQUENCE [LARGE SCALE GENOMIC DNA]</scope>
    <source>
        <strain evidence="2 3">SAOS-164</strain>
    </source>
</reference>
<protein>
    <submittedName>
        <fullName evidence="2">Nuclear transport factor 2 family protein</fullName>
    </submittedName>
</protein>
<name>A0A4Z0LWC3_9GAMM</name>
<keyword evidence="3" id="KW-1185">Reference proteome</keyword>
<proteinExistence type="predicted"/>
<evidence type="ECO:0000313" key="3">
    <source>
        <dbReference type="Proteomes" id="UP000298050"/>
    </source>
</evidence>
<dbReference type="Proteomes" id="UP000298050">
    <property type="component" value="Unassembled WGS sequence"/>
</dbReference>
<comment type="caution">
    <text evidence="2">The sequence shown here is derived from an EMBL/GenBank/DDBJ whole genome shotgun (WGS) entry which is preliminary data.</text>
</comment>
<dbReference type="SUPFAM" id="SSF54427">
    <property type="entry name" value="NTF2-like"/>
    <property type="match status" value="1"/>
</dbReference>
<sequence length="124" mass="14434">MNDNEALMRRFLGYWATREWDAMADMFAVDGVYDNVPEKKPMVGREAVREWLKMVFAHLTRIDVEVLNIACNGEWLLAERIDTHVMGDKHMPLPVMNATRIVDGEFVMFRDYYCRKTVAELGMG</sequence>
<dbReference type="EMBL" id="SRLE01000014">
    <property type="protein sequence ID" value="TGD71365.1"/>
    <property type="molecule type" value="Genomic_DNA"/>
</dbReference>
<dbReference type="RefSeq" id="WP_135446257.1">
    <property type="nucleotide sequence ID" value="NZ_SRLE01000014.1"/>
</dbReference>
<evidence type="ECO:0000313" key="2">
    <source>
        <dbReference type="EMBL" id="TGD71365.1"/>
    </source>
</evidence>
<dbReference type="Gene3D" id="3.10.450.50">
    <property type="match status" value="1"/>
</dbReference>
<feature type="domain" description="SnoaL-like" evidence="1">
    <location>
        <begin position="9"/>
        <end position="107"/>
    </location>
</feature>